<dbReference type="Pfam" id="PF00386">
    <property type="entry name" value="C1q"/>
    <property type="match status" value="1"/>
</dbReference>
<name>A0A9D4EVP1_DREPO</name>
<dbReference type="AlphaFoldDB" id="A0A9D4EVP1"/>
<evidence type="ECO:0000256" key="4">
    <source>
        <dbReference type="SAM" id="SignalP"/>
    </source>
</evidence>
<dbReference type="Gene3D" id="2.60.120.40">
    <property type="match status" value="1"/>
</dbReference>
<keyword evidence="2" id="KW-0964">Secreted</keyword>
<dbReference type="SMART" id="SM00110">
    <property type="entry name" value="C1Q"/>
    <property type="match status" value="1"/>
</dbReference>
<feature type="signal peptide" evidence="4">
    <location>
        <begin position="1"/>
        <end position="21"/>
    </location>
</feature>
<keyword evidence="3" id="KW-0175">Coiled coil</keyword>
<dbReference type="InterPro" id="IPR008983">
    <property type="entry name" value="Tumour_necrosis_fac-like_dom"/>
</dbReference>
<dbReference type="PANTHER" id="PTHR15427">
    <property type="entry name" value="EMILIN ELASTIN MICROFIBRIL INTERFACE-LOCATED PROTEIN ELASTIN MICROFIBRIL INTERFACER"/>
    <property type="match status" value="1"/>
</dbReference>
<dbReference type="InterPro" id="IPR001073">
    <property type="entry name" value="C1q_dom"/>
</dbReference>
<evidence type="ECO:0000256" key="3">
    <source>
        <dbReference type="SAM" id="Coils"/>
    </source>
</evidence>
<proteinExistence type="predicted"/>
<keyword evidence="4" id="KW-0732">Signal</keyword>
<reference evidence="6" key="1">
    <citation type="journal article" date="2019" name="bioRxiv">
        <title>The Genome of the Zebra Mussel, Dreissena polymorpha: A Resource for Invasive Species Research.</title>
        <authorList>
            <person name="McCartney M.A."/>
            <person name="Auch B."/>
            <person name="Kono T."/>
            <person name="Mallez S."/>
            <person name="Zhang Y."/>
            <person name="Obille A."/>
            <person name="Becker A."/>
            <person name="Abrahante J.E."/>
            <person name="Garbe J."/>
            <person name="Badalamenti J.P."/>
            <person name="Herman A."/>
            <person name="Mangelson H."/>
            <person name="Liachko I."/>
            <person name="Sullivan S."/>
            <person name="Sone E.D."/>
            <person name="Koren S."/>
            <person name="Silverstein K.A.T."/>
            <person name="Beckman K.B."/>
            <person name="Gohl D.M."/>
        </authorList>
    </citation>
    <scope>NUCLEOTIDE SEQUENCE</scope>
    <source>
        <strain evidence="6">Duluth1</strain>
        <tissue evidence="6">Whole animal</tissue>
    </source>
</reference>
<evidence type="ECO:0000313" key="6">
    <source>
        <dbReference type="EMBL" id="KAH3784875.1"/>
    </source>
</evidence>
<dbReference type="PANTHER" id="PTHR15427:SF50">
    <property type="entry name" value="COMPLEMENT C1Q TUMOR NECROSIS FACTOR-RELATED PROTEIN 2-LIKE"/>
    <property type="match status" value="1"/>
</dbReference>
<protein>
    <recommendedName>
        <fullName evidence="5">C1q domain-containing protein</fullName>
    </recommendedName>
</protein>
<evidence type="ECO:0000256" key="2">
    <source>
        <dbReference type="ARBA" id="ARBA00022525"/>
    </source>
</evidence>
<evidence type="ECO:0000259" key="5">
    <source>
        <dbReference type="PROSITE" id="PS50871"/>
    </source>
</evidence>
<comment type="caution">
    <text evidence="6">The sequence shown here is derived from an EMBL/GenBank/DDBJ whole genome shotgun (WGS) entry which is preliminary data.</text>
</comment>
<feature type="domain" description="C1q" evidence="5">
    <location>
        <begin position="179"/>
        <end position="310"/>
    </location>
</feature>
<gene>
    <name evidence="6" type="ORF">DPMN_162947</name>
</gene>
<evidence type="ECO:0000256" key="1">
    <source>
        <dbReference type="ARBA" id="ARBA00004613"/>
    </source>
</evidence>
<comment type="subcellular location">
    <subcellularLocation>
        <location evidence="1">Secreted</location>
    </subcellularLocation>
</comment>
<accession>A0A9D4EVP1</accession>
<dbReference type="PRINTS" id="PR00007">
    <property type="entry name" value="COMPLEMNTC1Q"/>
</dbReference>
<feature type="coiled-coil region" evidence="3">
    <location>
        <begin position="34"/>
        <end position="82"/>
    </location>
</feature>
<dbReference type="GO" id="GO:0005576">
    <property type="term" value="C:extracellular region"/>
    <property type="evidence" value="ECO:0007669"/>
    <property type="project" value="UniProtKB-SubCell"/>
</dbReference>
<sequence>MTTILTISACWILGVFIYVDAVTDDDFQSLLARLSVLEEKQAFSEKRIAALETEIKLSQKRIADLEKYKTLSERRVATLERKNEARNSRIDVFDAVKKMYAKTAALETNNNKYGKTLFYMKGASIKNDKIQSNIKTAVPENDFEVLPNRNGETYPRQTDNIEIANNSTAVLQSDHRRFAVQENVAFTAMRVPNQQHIGINQDIIFDRVLTNEGGGYHPNHGVFTAPQSGVYVISSTILTWMNGEVHAAIVHNGNAVAHIYGHGDNGRHDQSSQTVVIRLNVGDEVAVQNVNPPDNNIWGYSYSSFSGYLV</sequence>
<dbReference type="EMBL" id="JAIWYP010000008">
    <property type="protein sequence ID" value="KAH3784875.1"/>
    <property type="molecule type" value="Genomic_DNA"/>
</dbReference>
<organism evidence="6 7">
    <name type="scientific">Dreissena polymorpha</name>
    <name type="common">Zebra mussel</name>
    <name type="synonym">Mytilus polymorpha</name>
    <dbReference type="NCBI Taxonomy" id="45954"/>
    <lineage>
        <taxon>Eukaryota</taxon>
        <taxon>Metazoa</taxon>
        <taxon>Spiralia</taxon>
        <taxon>Lophotrochozoa</taxon>
        <taxon>Mollusca</taxon>
        <taxon>Bivalvia</taxon>
        <taxon>Autobranchia</taxon>
        <taxon>Heteroconchia</taxon>
        <taxon>Euheterodonta</taxon>
        <taxon>Imparidentia</taxon>
        <taxon>Neoheterodontei</taxon>
        <taxon>Myida</taxon>
        <taxon>Dreissenoidea</taxon>
        <taxon>Dreissenidae</taxon>
        <taxon>Dreissena</taxon>
    </lineage>
</organism>
<dbReference type="SUPFAM" id="SSF49842">
    <property type="entry name" value="TNF-like"/>
    <property type="match status" value="1"/>
</dbReference>
<dbReference type="Proteomes" id="UP000828390">
    <property type="component" value="Unassembled WGS sequence"/>
</dbReference>
<evidence type="ECO:0000313" key="7">
    <source>
        <dbReference type="Proteomes" id="UP000828390"/>
    </source>
</evidence>
<reference evidence="6" key="2">
    <citation type="submission" date="2020-11" db="EMBL/GenBank/DDBJ databases">
        <authorList>
            <person name="McCartney M.A."/>
            <person name="Auch B."/>
            <person name="Kono T."/>
            <person name="Mallez S."/>
            <person name="Becker A."/>
            <person name="Gohl D.M."/>
            <person name="Silverstein K.A.T."/>
            <person name="Koren S."/>
            <person name="Bechman K.B."/>
            <person name="Herman A."/>
            <person name="Abrahante J.E."/>
            <person name="Garbe J."/>
        </authorList>
    </citation>
    <scope>NUCLEOTIDE SEQUENCE</scope>
    <source>
        <strain evidence="6">Duluth1</strain>
        <tissue evidence="6">Whole animal</tissue>
    </source>
</reference>
<dbReference type="OrthoDB" id="6150994at2759"/>
<feature type="chain" id="PRO_5038584702" description="C1q domain-containing protein" evidence="4">
    <location>
        <begin position="22"/>
        <end position="310"/>
    </location>
</feature>
<dbReference type="InterPro" id="IPR050392">
    <property type="entry name" value="Collagen/C1q_domain"/>
</dbReference>
<keyword evidence="7" id="KW-1185">Reference proteome</keyword>
<dbReference type="PROSITE" id="PS50871">
    <property type="entry name" value="C1Q"/>
    <property type="match status" value="1"/>
</dbReference>